<dbReference type="RefSeq" id="WP_121940597.1">
    <property type="nucleotide sequence ID" value="NZ_CP137846.1"/>
</dbReference>
<gene>
    <name evidence="2" type="ORF">JN00_0103</name>
</gene>
<accession>A0A3M0A330</accession>
<proteinExistence type="predicted"/>
<organism evidence="2 3">
    <name type="scientific">Metamycoplasma subdolum</name>
    <dbReference type="NCBI Taxonomy" id="92407"/>
    <lineage>
        <taxon>Bacteria</taxon>
        <taxon>Bacillati</taxon>
        <taxon>Mycoplasmatota</taxon>
        <taxon>Mycoplasmoidales</taxon>
        <taxon>Metamycoplasmataceae</taxon>
        <taxon>Metamycoplasma</taxon>
    </lineage>
</organism>
<feature type="chain" id="PRO_5018130899" evidence="1">
    <location>
        <begin position="21"/>
        <end position="348"/>
    </location>
</feature>
<dbReference type="AlphaFoldDB" id="A0A3M0A330"/>
<keyword evidence="1" id="KW-0732">Signal</keyword>
<dbReference type="PROSITE" id="PS51257">
    <property type="entry name" value="PROKAR_LIPOPROTEIN"/>
    <property type="match status" value="1"/>
</dbReference>
<keyword evidence="3" id="KW-1185">Reference proteome</keyword>
<feature type="signal peptide" evidence="1">
    <location>
        <begin position="1"/>
        <end position="20"/>
    </location>
</feature>
<dbReference type="EMBL" id="REFI01000005">
    <property type="protein sequence ID" value="RMA79056.1"/>
    <property type="molecule type" value="Genomic_DNA"/>
</dbReference>
<comment type="caution">
    <text evidence="2">The sequence shown here is derived from an EMBL/GenBank/DDBJ whole genome shotgun (WGS) entry which is preliminary data.</text>
</comment>
<dbReference type="Proteomes" id="UP000267246">
    <property type="component" value="Unassembled WGS sequence"/>
</dbReference>
<name>A0A3M0A330_9BACT</name>
<evidence type="ECO:0000313" key="2">
    <source>
        <dbReference type="EMBL" id="RMA79056.1"/>
    </source>
</evidence>
<evidence type="ECO:0000256" key="1">
    <source>
        <dbReference type="SAM" id="SignalP"/>
    </source>
</evidence>
<evidence type="ECO:0000313" key="3">
    <source>
        <dbReference type="Proteomes" id="UP000267246"/>
    </source>
</evidence>
<reference evidence="2 3" key="1">
    <citation type="submission" date="2018-10" db="EMBL/GenBank/DDBJ databases">
        <title>Genomic Encyclopedia of Archaeal and Bacterial Type Strains, Phase II (KMG-II): from individual species to whole genera.</title>
        <authorList>
            <person name="Goeker M."/>
        </authorList>
    </citation>
    <scope>NUCLEOTIDE SEQUENCE [LARGE SCALE GENOMIC DNA]</scope>
    <source>
        <strain evidence="2 3">ATCC 29870</strain>
    </source>
</reference>
<protein>
    <submittedName>
        <fullName evidence="2">Uncharacterized protein</fullName>
    </submittedName>
</protein>
<sequence>MKFKKILLASLTVLPTVSLISVSCGDKTPKLDELKELIKNSSVDTLLEGVERVETPSKPEELEEGKKQVANSAVTTYEEALTAAKAVTEEAKASEAKTTLEAAINALKGAIVVGTKAKVSTTPKLDALKKFIDESTVEKLLPGVEQVDKTEDPATLTKERRQITKAAVATYETALSTAKTVTEEDKADAAKTTLEEAIKTLKAAVVKGTKSKAWDQNKIEEFGYYAEENLEIVPAQKADLELLAGGTANLWYDYTQNGIVVSKDGKPPFGKKKPKLPVAITIKGYDSTEKFQLTGIGANREYNGKPSGKLTFKLEGKKLTIQFGTAKFVGGGAHQYSINEFTAVLDLS</sequence>